<sequence>SAAAWLETLVDVAERVSVESVKQYIVPVVQQQAEPAQRVQRRIIATKLLHKLADILPSNEVRKELGPCAQILCQDTNSNVRTSMAQRLPVIARALKNPSDVVSLLLPCFVQLYQDDDITVKEACMNNIAQCIPHFTNEAKKTTVFPLIKKSTEYSLEKHDDTLMVIAKNFGEWCFVLKEVLDKLDLCWVLNTYCKIGQIAQAEGENTTQQMMFTMCRRMSAFNLPCMVEMFPKSFDRLLPFVESFATDADDEVRLSLAASYHEILTQHSTKPELLQPFIDLLRGGSAEVVAKLTFNMDKILPILYKCASTSHGNIKVTTVQLDRILIGCNQVLRGTGSWRSHAALLENMSVLKSCLSHAQLADTFIPMLQREVLQARAIPCRVAAVSTLLQFMREQPEKKKREETIDFFRIEVAGHSSCYRRMVYLDVVVNVLKLFSRKFFIQYFLDKLLALVQDKVSNVRIKAIRLLPLVKKHLILPDDDGVLLSLEKAVREALSAEKDSRNRQFLQTAACELSRTETRAKGDKEDAAREKEEERLWNENKVKEKQTTKPSSSPRNVKKELSVPKSPESRSKSPWRTQRRAVAVVRPQPVVVMRSASPVPKPNDGGRPSRLPLSTAAREKEKETLKRAATESALPRPPSRTPSSSSRNTMSTSTSSLETSSPSPSTNGPSGLRRSATTTTGFGTSSSSSSSYSLMHSRSTSNLRRPSYSLSRVSSHSTLERKPAHLSMKVRALDA</sequence>
<dbReference type="GO" id="GO:0019888">
    <property type="term" value="F:protein phosphatase regulator activity"/>
    <property type="evidence" value="ECO:0007669"/>
    <property type="project" value="TreeGrafter"/>
</dbReference>
<dbReference type="PROSITE" id="PS50077">
    <property type="entry name" value="HEAT_REPEAT"/>
    <property type="match status" value="1"/>
</dbReference>
<dbReference type="InterPro" id="IPR011989">
    <property type="entry name" value="ARM-like"/>
</dbReference>
<dbReference type="PANTHER" id="PTHR21467">
    <property type="entry name" value="PROTEIN PHOSPHATASE 4 REGULATORY SUBUNIT 4 PPP4R4"/>
    <property type="match status" value="1"/>
</dbReference>
<dbReference type="Gene3D" id="1.25.10.10">
    <property type="entry name" value="Leucine-rich Repeat Variant"/>
    <property type="match status" value="1"/>
</dbReference>
<feature type="compositionally biased region" description="Basic and acidic residues" evidence="2">
    <location>
        <begin position="517"/>
        <end position="548"/>
    </location>
</feature>
<dbReference type="GO" id="GO:0008287">
    <property type="term" value="C:protein serine/threonine phosphatase complex"/>
    <property type="evidence" value="ECO:0007669"/>
    <property type="project" value="TreeGrafter"/>
</dbReference>
<organism evidence="3 4">
    <name type="scientific">Necator americanus</name>
    <name type="common">Human hookworm</name>
    <dbReference type="NCBI Taxonomy" id="51031"/>
    <lineage>
        <taxon>Eukaryota</taxon>
        <taxon>Metazoa</taxon>
        <taxon>Ecdysozoa</taxon>
        <taxon>Nematoda</taxon>
        <taxon>Chromadorea</taxon>
        <taxon>Rhabditida</taxon>
        <taxon>Rhabditina</taxon>
        <taxon>Rhabditomorpha</taxon>
        <taxon>Strongyloidea</taxon>
        <taxon>Ancylostomatidae</taxon>
        <taxon>Bunostominae</taxon>
        <taxon>Necator</taxon>
    </lineage>
</organism>
<dbReference type="GO" id="GO:0005829">
    <property type="term" value="C:cytosol"/>
    <property type="evidence" value="ECO:0007669"/>
    <property type="project" value="TreeGrafter"/>
</dbReference>
<reference evidence="4" key="1">
    <citation type="journal article" date="2014" name="Nat. Genet.">
        <title>Genome of the human hookworm Necator americanus.</title>
        <authorList>
            <person name="Tang Y.T."/>
            <person name="Gao X."/>
            <person name="Rosa B.A."/>
            <person name="Abubucker S."/>
            <person name="Hallsworth-Pepin K."/>
            <person name="Martin J."/>
            <person name="Tyagi R."/>
            <person name="Heizer E."/>
            <person name="Zhang X."/>
            <person name="Bhonagiri-Palsikar V."/>
            <person name="Minx P."/>
            <person name="Warren W.C."/>
            <person name="Wang Q."/>
            <person name="Zhan B."/>
            <person name="Hotez P.J."/>
            <person name="Sternberg P.W."/>
            <person name="Dougall A."/>
            <person name="Gaze S.T."/>
            <person name="Mulvenna J."/>
            <person name="Sotillo J."/>
            <person name="Ranganathan S."/>
            <person name="Rabelo E.M."/>
            <person name="Wilson R.K."/>
            <person name="Felgner P.L."/>
            <person name="Bethony J."/>
            <person name="Hawdon J.M."/>
            <person name="Gasser R.B."/>
            <person name="Loukas A."/>
            <person name="Mitreva M."/>
        </authorList>
    </citation>
    <scope>NUCLEOTIDE SEQUENCE [LARGE SCALE GENOMIC DNA]</scope>
</reference>
<dbReference type="AlphaFoldDB" id="W2SGL1"/>
<evidence type="ECO:0000313" key="4">
    <source>
        <dbReference type="Proteomes" id="UP000053676"/>
    </source>
</evidence>
<proteinExistence type="predicted"/>
<name>W2SGL1_NECAM</name>
<dbReference type="KEGG" id="nai:NECAME_15699"/>
<dbReference type="EMBL" id="KI669220">
    <property type="protein sequence ID" value="ETN68688.1"/>
    <property type="molecule type" value="Genomic_DNA"/>
</dbReference>
<feature type="compositionally biased region" description="Basic and acidic residues" evidence="2">
    <location>
        <begin position="558"/>
        <end position="572"/>
    </location>
</feature>
<dbReference type="OrthoDB" id="340346at2759"/>
<dbReference type="PANTHER" id="PTHR21467:SF0">
    <property type="entry name" value="SERINE_THREONINE-PROTEIN PHOSPHATASE 4 REGULATORY SUBUNIT 4"/>
    <property type="match status" value="1"/>
</dbReference>
<dbReference type="SUPFAM" id="SSF48371">
    <property type="entry name" value="ARM repeat"/>
    <property type="match status" value="1"/>
</dbReference>
<feature type="compositionally biased region" description="Low complexity" evidence="2">
    <location>
        <begin position="581"/>
        <end position="593"/>
    </location>
</feature>
<protein>
    <submittedName>
        <fullName evidence="3">HEAT repeat protein</fullName>
    </submittedName>
</protein>
<gene>
    <name evidence="3" type="ORF">NECAME_15699</name>
</gene>
<feature type="compositionally biased region" description="Basic and acidic residues" evidence="2">
    <location>
        <begin position="618"/>
        <end position="630"/>
    </location>
</feature>
<dbReference type="CTD" id="25355725"/>
<feature type="compositionally biased region" description="Polar residues" evidence="2">
    <location>
        <begin position="703"/>
        <end position="718"/>
    </location>
</feature>
<evidence type="ECO:0000313" key="3">
    <source>
        <dbReference type="EMBL" id="ETN68688.1"/>
    </source>
</evidence>
<dbReference type="InterPro" id="IPR039918">
    <property type="entry name" value="PPP4R4"/>
</dbReference>
<evidence type="ECO:0000256" key="1">
    <source>
        <dbReference type="PROSITE-ProRule" id="PRU00103"/>
    </source>
</evidence>
<keyword evidence="4" id="KW-1185">Reference proteome</keyword>
<dbReference type="OMA" id="CLIDLVE"/>
<evidence type="ECO:0000256" key="2">
    <source>
        <dbReference type="SAM" id="MobiDB-lite"/>
    </source>
</evidence>
<feature type="region of interest" description="Disordered" evidence="2">
    <location>
        <begin position="517"/>
        <end position="736"/>
    </location>
</feature>
<dbReference type="InterPro" id="IPR021133">
    <property type="entry name" value="HEAT_type_2"/>
</dbReference>
<dbReference type="STRING" id="51031.W2SGL1"/>
<feature type="repeat" description="HEAT" evidence="1">
    <location>
        <begin position="105"/>
        <end position="143"/>
    </location>
</feature>
<feature type="compositionally biased region" description="Low complexity" evidence="2">
    <location>
        <begin position="642"/>
        <end position="702"/>
    </location>
</feature>
<accession>W2SGL1</accession>
<dbReference type="Proteomes" id="UP000053676">
    <property type="component" value="Unassembled WGS sequence"/>
</dbReference>
<dbReference type="GeneID" id="25355725"/>
<feature type="non-terminal residue" evidence="3">
    <location>
        <position position="1"/>
    </location>
</feature>
<dbReference type="InterPro" id="IPR016024">
    <property type="entry name" value="ARM-type_fold"/>
</dbReference>